<gene>
    <name evidence="1" type="ORF">LCGC14_2634210</name>
</gene>
<organism evidence="1">
    <name type="scientific">marine sediment metagenome</name>
    <dbReference type="NCBI Taxonomy" id="412755"/>
    <lineage>
        <taxon>unclassified sequences</taxon>
        <taxon>metagenomes</taxon>
        <taxon>ecological metagenomes</taxon>
    </lineage>
</organism>
<protein>
    <submittedName>
        <fullName evidence="1">Uncharacterized protein</fullName>
    </submittedName>
</protein>
<reference evidence="1" key="1">
    <citation type="journal article" date="2015" name="Nature">
        <title>Complex archaea that bridge the gap between prokaryotes and eukaryotes.</title>
        <authorList>
            <person name="Spang A."/>
            <person name="Saw J.H."/>
            <person name="Jorgensen S.L."/>
            <person name="Zaremba-Niedzwiedzka K."/>
            <person name="Martijn J."/>
            <person name="Lind A.E."/>
            <person name="van Eijk R."/>
            <person name="Schleper C."/>
            <person name="Guy L."/>
            <person name="Ettema T.J."/>
        </authorList>
    </citation>
    <scope>NUCLEOTIDE SEQUENCE</scope>
</reference>
<evidence type="ECO:0000313" key="1">
    <source>
        <dbReference type="EMBL" id="KKK99291.1"/>
    </source>
</evidence>
<proteinExistence type="predicted"/>
<accession>A0A0F9CRS6</accession>
<name>A0A0F9CRS6_9ZZZZ</name>
<dbReference type="AlphaFoldDB" id="A0A0F9CRS6"/>
<dbReference type="EMBL" id="LAZR01045266">
    <property type="protein sequence ID" value="KKK99291.1"/>
    <property type="molecule type" value="Genomic_DNA"/>
</dbReference>
<sequence length="80" mass="9037">MRHALAEKGIVYMTADFNVADDYIDDYYRPLFEKMGTRGLIVAAYVTPAVTLCKGKYTESKRDPQATGKAIQQAIGRYNR</sequence>
<comment type="caution">
    <text evidence="1">The sequence shown here is derived from an EMBL/GenBank/DDBJ whole genome shotgun (WGS) entry which is preliminary data.</text>
</comment>